<accession>K3Z900</accession>
<dbReference type="InParanoid" id="K3Z900"/>
<evidence type="ECO:0000256" key="1">
    <source>
        <dbReference type="SAM" id="MobiDB-lite"/>
    </source>
</evidence>
<dbReference type="EnsemblPlants" id="KQL16191">
    <property type="protein sequence ID" value="KQL16191"/>
    <property type="gene ID" value="SETIT_023020mg"/>
</dbReference>
<feature type="region of interest" description="Disordered" evidence="1">
    <location>
        <begin position="1"/>
        <end position="37"/>
    </location>
</feature>
<proteinExistence type="predicted"/>
<organism evidence="2 3">
    <name type="scientific">Setaria italica</name>
    <name type="common">Foxtail millet</name>
    <name type="synonym">Panicum italicum</name>
    <dbReference type="NCBI Taxonomy" id="4555"/>
    <lineage>
        <taxon>Eukaryota</taxon>
        <taxon>Viridiplantae</taxon>
        <taxon>Streptophyta</taxon>
        <taxon>Embryophyta</taxon>
        <taxon>Tracheophyta</taxon>
        <taxon>Spermatophyta</taxon>
        <taxon>Magnoliopsida</taxon>
        <taxon>Liliopsida</taxon>
        <taxon>Poales</taxon>
        <taxon>Poaceae</taxon>
        <taxon>PACMAD clade</taxon>
        <taxon>Panicoideae</taxon>
        <taxon>Panicodae</taxon>
        <taxon>Paniceae</taxon>
        <taxon>Cenchrinae</taxon>
        <taxon>Setaria</taxon>
    </lineage>
</organism>
<sequence length="255" mass="28523">MHAAVLHDTFQSGTIRSTKSPHHIPPSSSLPDSNHDMNRINNLTDAIYCEEQSNPMHTLPASRTTQFEDQAKTDQNNMVSGTLHVSEQRTGKCMTRKSAKYCSSFKYEIMSCPAPNVDAAMSLFGYMCADDSTLKSMPVIQFGSTPLTCDMIAQSFADGAIPDSTFITGFVKCLSYDDYWIRPECHGYRIFFDAALSAILNVEGNKRDNSEPKYSQFAAVIAIQRCLPFTDLKKTKMVNLLFIHLHFSISGLYQE</sequence>
<dbReference type="AlphaFoldDB" id="K3Z900"/>
<dbReference type="HOGENOM" id="CLU_1091553_0_0_1"/>
<keyword evidence="3" id="KW-1185">Reference proteome</keyword>
<evidence type="ECO:0000313" key="3">
    <source>
        <dbReference type="Proteomes" id="UP000004995"/>
    </source>
</evidence>
<name>K3Z900_SETIT</name>
<dbReference type="EMBL" id="AGNK02001896">
    <property type="status" value="NOT_ANNOTATED_CDS"/>
    <property type="molecule type" value="Genomic_DNA"/>
</dbReference>
<dbReference type="Gramene" id="KQL16191">
    <property type="protein sequence ID" value="KQL16191"/>
    <property type="gene ID" value="SETIT_023020mg"/>
</dbReference>
<dbReference type="Proteomes" id="UP000004995">
    <property type="component" value="Unassembled WGS sequence"/>
</dbReference>
<reference evidence="2" key="2">
    <citation type="submission" date="2018-08" db="UniProtKB">
        <authorList>
            <consortium name="EnsemblPlants"/>
        </authorList>
    </citation>
    <scope>IDENTIFICATION</scope>
    <source>
        <strain evidence="2">Yugu1</strain>
    </source>
</reference>
<reference evidence="3" key="1">
    <citation type="journal article" date="2012" name="Nat. Biotechnol.">
        <title>Reference genome sequence of the model plant Setaria.</title>
        <authorList>
            <person name="Bennetzen J.L."/>
            <person name="Schmutz J."/>
            <person name="Wang H."/>
            <person name="Percifield R."/>
            <person name="Hawkins J."/>
            <person name="Pontaroli A.C."/>
            <person name="Estep M."/>
            <person name="Feng L."/>
            <person name="Vaughn J.N."/>
            <person name="Grimwood J."/>
            <person name="Jenkins J."/>
            <person name="Barry K."/>
            <person name="Lindquist E."/>
            <person name="Hellsten U."/>
            <person name="Deshpande S."/>
            <person name="Wang X."/>
            <person name="Wu X."/>
            <person name="Mitros T."/>
            <person name="Triplett J."/>
            <person name="Yang X."/>
            <person name="Ye C.Y."/>
            <person name="Mauro-Herrera M."/>
            <person name="Wang L."/>
            <person name="Li P."/>
            <person name="Sharma M."/>
            <person name="Sharma R."/>
            <person name="Ronald P.C."/>
            <person name="Panaud O."/>
            <person name="Kellogg E.A."/>
            <person name="Brutnell T.P."/>
            <person name="Doust A.N."/>
            <person name="Tuskan G.A."/>
            <person name="Rokhsar D."/>
            <person name="Devos K.M."/>
        </authorList>
    </citation>
    <scope>NUCLEOTIDE SEQUENCE [LARGE SCALE GENOMIC DNA]</scope>
    <source>
        <strain evidence="3">cv. Yugu1</strain>
    </source>
</reference>
<protein>
    <submittedName>
        <fullName evidence="2">Uncharacterized protein</fullName>
    </submittedName>
</protein>
<evidence type="ECO:0000313" key="2">
    <source>
        <dbReference type="EnsemblPlants" id="KQL16191"/>
    </source>
</evidence>